<dbReference type="InterPro" id="IPR051920">
    <property type="entry name" value="MPT_Adenylyltrnsfr/MoaC-Rel"/>
</dbReference>
<dbReference type="Gene3D" id="3.40.980.10">
    <property type="entry name" value="MoaB/Mog-like domain"/>
    <property type="match status" value="1"/>
</dbReference>
<dbReference type="NCBIfam" id="TIGR00177">
    <property type="entry name" value="molyb_syn"/>
    <property type="match status" value="1"/>
</dbReference>
<feature type="region of interest" description="Disordered" evidence="4">
    <location>
        <begin position="168"/>
        <end position="192"/>
    </location>
</feature>
<dbReference type="InParanoid" id="M5EC77"/>
<evidence type="ECO:0000256" key="4">
    <source>
        <dbReference type="SAM" id="MobiDB-lite"/>
    </source>
</evidence>
<sequence>MNEKNNNFKIRTAVLTISDKGARGARKDLSGPLIKEMIENIGSSVVYEDIIADEKSEIKKALIKISDQNIADLILTTGGTGFAARDITPEATLEIIEKEVPGIPEKIRAETMAITPKAALSRARAGIRKKTLIINFPGSPKAVGECLESVIDIIPHGVKILKGEITEHQPNHNHSHNHNHNHNHNHSHNHNH</sequence>
<dbReference type="RefSeq" id="WP_005487790.1">
    <property type="nucleotide sequence ID" value="NZ_CAUI01000005.1"/>
</dbReference>
<protein>
    <submittedName>
        <fullName evidence="6">Molybdenum cofactor biosynthesis protein MoaB</fullName>
    </submittedName>
</protein>
<comment type="pathway">
    <text evidence="2">Cofactor biosynthesis; molybdopterin biosynthesis.</text>
</comment>
<dbReference type="Proteomes" id="UP000012063">
    <property type="component" value="Unassembled WGS sequence"/>
</dbReference>
<dbReference type="SUPFAM" id="SSF53218">
    <property type="entry name" value="Molybdenum cofactor biosynthesis proteins"/>
    <property type="match status" value="1"/>
</dbReference>
<dbReference type="UniPathway" id="UPA00344"/>
<evidence type="ECO:0000313" key="6">
    <source>
        <dbReference type="EMBL" id="CCU78472.1"/>
    </source>
</evidence>
<evidence type="ECO:0000256" key="1">
    <source>
        <dbReference type="ARBA" id="ARBA00003487"/>
    </source>
</evidence>
<reference evidence="7" key="1">
    <citation type="journal article" date="2013" name="Genome Announc.">
        <title>Genome Sequence of Halanaerobium saccharolyticum subsp. saccharolyticum Strain DSM 6643T, a Halophilic Hydrogen-Producing Bacterium.</title>
        <authorList>
            <person name="Kivisto A."/>
            <person name="Larjo A."/>
            <person name="Ciranna A."/>
            <person name="Santala V."/>
            <person name="Roos C."/>
            <person name="Karp M."/>
        </authorList>
    </citation>
    <scope>NUCLEOTIDE SEQUENCE [LARGE SCALE GENOMIC DNA]</scope>
    <source>
        <strain evidence="7">DSM 6643</strain>
    </source>
</reference>
<dbReference type="Pfam" id="PF00994">
    <property type="entry name" value="MoCF_biosynth"/>
    <property type="match status" value="1"/>
</dbReference>
<feature type="domain" description="MoaB/Mog" evidence="5">
    <location>
        <begin position="13"/>
        <end position="157"/>
    </location>
</feature>
<comment type="caution">
    <text evidence="6">The sequence shown here is derived from an EMBL/GenBank/DDBJ whole genome shotgun (WGS) entry which is preliminary data.</text>
</comment>
<dbReference type="STRING" id="1293054.HSACCH_00636"/>
<dbReference type="InterPro" id="IPR001453">
    <property type="entry name" value="MoaB/Mog_dom"/>
</dbReference>
<evidence type="ECO:0000256" key="3">
    <source>
        <dbReference type="ARBA" id="ARBA00023150"/>
    </source>
</evidence>
<dbReference type="PANTHER" id="PTHR43764:SF1">
    <property type="entry name" value="MOLYBDOPTERIN MOLYBDOTRANSFERASE"/>
    <property type="match status" value="1"/>
</dbReference>
<dbReference type="OrthoDB" id="9784492at2"/>
<dbReference type="PROSITE" id="PS01078">
    <property type="entry name" value="MOCF_BIOSYNTHESIS_1"/>
    <property type="match status" value="1"/>
</dbReference>
<dbReference type="CDD" id="cd00886">
    <property type="entry name" value="MogA_MoaB"/>
    <property type="match status" value="1"/>
</dbReference>
<dbReference type="InterPro" id="IPR008284">
    <property type="entry name" value="MoCF_biosynth_CS"/>
</dbReference>
<evidence type="ECO:0000256" key="2">
    <source>
        <dbReference type="ARBA" id="ARBA00005046"/>
    </source>
</evidence>
<feature type="compositionally biased region" description="Basic residues" evidence="4">
    <location>
        <begin position="171"/>
        <end position="192"/>
    </location>
</feature>
<evidence type="ECO:0000259" key="5">
    <source>
        <dbReference type="SMART" id="SM00852"/>
    </source>
</evidence>
<dbReference type="AlphaFoldDB" id="M5EC77"/>
<organism evidence="6 7">
    <name type="scientific">Halanaerobium saccharolyticum subsp. saccharolyticum DSM 6643</name>
    <dbReference type="NCBI Taxonomy" id="1293054"/>
    <lineage>
        <taxon>Bacteria</taxon>
        <taxon>Bacillati</taxon>
        <taxon>Bacillota</taxon>
        <taxon>Clostridia</taxon>
        <taxon>Halanaerobiales</taxon>
        <taxon>Halanaerobiaceae</taxon>
        <taxon>Halanaerobium</taxon>
    </lineage>
</organism>
<accession>M5EC77</accession>
<keyword evidence="3" id="KW-0501">Molybdenum cofactor biosynthesis</keyword>
<keyword evidence="7" id="KW-1185">Reference proteome</keyword>
<dbReference type="FunCoup" id="M5EC77">
    <property type="interactions" value="305"/>
</dbReference>
<evidence type="ECO:0000313" key="7">
    <source>
        <dbReference type="Proteomes" id="UP000012063"/>
    </source>
</evidence>
<dbReference type="EMBL" id="CAUI01000005">
    <property type="protein sequence ID" value="CCU78472.1"/>
    <property type="molecule type" value="Genomic_DNA"/>
</dbReference>
<dbReference type="SMART" id="SM00852">
    <property type="entry name" value="MoCF_biosynth"/>
    <property type="match status" value="1"/>
</dbReference>
<dbReference type="GO" id="GO:0006777">
    <property type="term" value="P:Mo-molybdopterin cofactor biosynthetic process"/>
    <property type="evidence" value="ECO:0007669"/>
    <property type="project" value="UniProtKB-KW"/>
</dbReference>
<proteinExistence type="predicted"/>
<comment type="function">
    <text evidence="1">May be involved in the biosynthesis of molybdopterin.</text>
</comment>
<dbReference type="InterPro" id="IPR036425">
    <property type="entry name" value="MoaB/Mog-like_dom_sf"/>
</dbReference>
<dbReference type="PANTHER" id="PTHR43764">
    <property type="entry name" value="MOLYBDENUM COFACTOR BIOSYNTHESIS"/>
    <property type="match status" value="1"/>
</dbReference>
<gene>
    <name evidence="6" type="ORF">HSACCH_00636</name>
</gene>
<dbReference type="eggNOG" id="COG0521">
    <property type="taxonomic scope" value="Bacteria"/>
</dbReference>
<name>M5EC77_9FIRM</name>